<name>A0A158B912_9BURK</name>
<dbReference type="Proteomes" id="UP000054903">
    <property type="component" value="Unassembled WGS sequence"/>
</dbReference>
<reference evidence="1" key="1">
    <citation type="submission" date="2016-01" db="EMBL/GenBank/DDBJ databases">
        <authorList>
            <person name="Peeters C."/>
        </authorList>
    </citation>
    <scope>NUCLEOTIDE SEQUENCE</scope>
    <source>
        <strain evidence="1">LMG 29320</strain>
    </source>
</reference>
<organism evidence="1 2">
    <name type="scientific">Caballeronia fortuita</name>
    <dbReference type="NCBI Taxonomy" id="1777138"/>
    <lineage>
        <taxon>Bacteria</taxon>
        <taxon>Pseudomonadati</taxon>
        <taxon>Pseudomonadota</taxon>
        <taxon>Betaproteobacteria</taxon>
        <taxon>Burkholderiales</taxon>
        <taxon>Burkholderiaceae</taxon>
        <taxon>Caballeronia</taxon>
    </lineage>
</organism>
<dbReference type="EMBL" id="FCNX02000005">
    <property type="protein sequence ID" value="SAK66564.1"/>
    <property type="molecule type" value="Genomic_DNA"/>
</dbReference>
<comment type="caution">
    <text evidence="1">The sequence shown here is derived from an EMBL/GenBank/DDBJ whole genome shotgun (WGS) entry which is preliminary data.</text>
</comment>
<protein>
    <submittedName>
        <fullName evidence="1">Uncharacterized protein</fullName>
    </submittedName>
</protein>
<gene>
    <name evidence="1" type="ORF">AWB77_02580</name>
</gene>
<accession>A0A158B912</accession>
<sequence length="85" mass="8961">MTILIAIPCASDPGEGCKGHMPGYLVTGRVEPPARAAFLFLVRAFQGSSVGLTGSAVEYLICSIAKLELTSYSGTARMSCLYTRS</sequence>
<evidence type="ECO:0000313" key="1">
    <source>
        <dbReference type="EMBL" id="SAK66564.1"/>
    </source>
</evidence>
<keyword evidence="2" id="KW-1185">Reference proteome</keyword>
<proteinExistence type="predicted"/>
<dbReference type="AlphaFoldDB" id="A0A158B912"/>
<evidence type="ECO:0000313" key="2">
    <source>
        <dbReference type="Proteomes" id="UP000054903"/>
    </source>
</evidence>